<comment type="caution">
    <text evidence="2">The sequence shown here is derived from an EMBL/GenBank/DDBJ whole genome shotgun (WGS) entry which is preliminary data.</text>
</comment>
<organism evidence="2 3">
    <name type="scientific">Streptomyces ficellus</name>
    <dbReference type="NCBI Taxonomy" id="1977088"/>
    <lineage>
        <taxon>Bacteria</taxon>
        <taxon>Bacillati</taxon>
        <taxon>Actinomycetota</taxon>
        <taxon>Actinomycetes</taxon>
        <taxon>Kitasatosporales</taxon>
        <taxon>Streptomycetaceae</taxon>
        <taxon>Streptomyces</taxon>
    </lineage>
</organism>
<dbReference type="EMBL" id="JAUEPL010000023">
    <property type="protein sequence ID" value="MDN3295716.1"/>
    <property type="molecule type" value="Genomic_DNA"/>
</dbReference>
<name>A0ABT7Z881_9ACTN</name>
<evidence type="ECO:0000313" key="3">
    <source>
        <dbReference type="Proteomes" id="UP001174050"/>
    </source>
</evidence>
<protein>
    <submittedName>
        <fullName evidence="2">GNAT family N-acetyltransferase</fullName>
    </submittedName>
</protein>
<dbReference type="PROSITE" id="PS51186">
    <property type="entry name" value="GNAT"/>
    <property type="match status" value="1"/>
</dbReference>
<reference evidence="2" key="1">
    <citation type="submission" date="2023-06" db="EMBL/GenBank/DDBJ databases">
        <title>WGS-Sequencing of Streptomyces ficellus isolate 21 collected from sand in Gara Djebilet Iron Mine in Algeria.</title>
        <authorList>
            <person name="Zegers G.P."/>
            <person name="Gomez A."/>
            <person name="Gueddou A."/>
            <person name="Zahara A.F."/>
            <person name="Worth M."/>
            <person name="Sevigny J.L."/>
            <person name="Tisa L."/>
        </authorList>
    </citation>
    <scope>NUCLEOTIDE SEQUENCE</scope>
    <source>
        <strain evidence="2">AS11</strain>
    </source>
</reference>
<dbReference type="Proteomes" id="UP001174050">
    <property type="component" value="Unassembled WGS sequence"/>
</dbReference>
<accession>A0ABT7Z881</accession>
<dbReference type="CDD" id="cd04301">
    <property type="entry name" value="NAT_SF"/>
    <property type="match status" value="1"/>
</dbReference>
<evidence type="ECO:0000259" key="1">
    <source>
        <dbReference type="PROSITE" id="PS51186"/>
    </source>
</evidence>
<dbReference type="Gene3D" id="3.40.630.30">
    <property type="match status" value="1"/>
</dbReference>
<proteinExistence type="predicted"/>
<keyword evidence="3" id="KW-1185">Reference proteome</keyword>
<sequence length="191" mass="20725">MTASHEEPEFRQITRPGEATEELRRQLTDCWAAVINAGGAVIAPGFPMPPVTPGHARPVVDRLVDGLAPQRGRLLTARAGGALAGWLVVRRDPHPLVAHCGVVNHVQTDPRFRGRGIGAALMRQVRDLAREEMGLERLNLAVRGGLGLEAFYRELGWAETGRWPGALRVAPGDDRDEILMTLALVPSAARD</sequence>
<dbReference type="InterPro" id="IPR000182">
    <property type="entry name" value="GNAT_dom"/>
</dbReference>
<feature type="domain" description="N-acetyltransferase" evidence="1">
    <location>
        <begin position="8"/>
        <end position="185"/>
    </location>
</feature>
<dbReference type="RefSeq" id="WP_290112859.1">
    <property type="nucleotide sequence ID" value="NZ_JAUEPL010000023.1"/>
</dbReference>
<evidence type="ECO:0000313" key="2">
    <source>
        <dbReference type="EMBL" id="MDN3295716.1"/>
    </source>
</evidence>
<dbReference type="InterPro" id="IPR016181">
    <property type="entry name" value="Acyl_CoA_acyltransferase"/>
</dbReference>
<dbReference type="Pfam" id="PF00583">
    <property type="entry name" value="Acetyltransf_1"/>
    <property type="match status" value="1"/>
</dbReference>
<dbReference type="SUPFAM" id="SSF55729">
    <property type="entry name" value="Acyl-CoA N-acyltransferases (Nat)"/>
    <property type="match status" value="1"/>
</dbReference>
<gene>
    <name evidence="2" type="ORF">QWM81_16995</name>
</gene>